<accession>A0A0S2K3E8</accession>
<sequence length="145" mass="16484">MTLRLISILIIALMSTNLSAHQFEGDWQFIKGEYKTASGEVLYADNSTLVAIKTIKGSKFAFNNMQQGEFLGYLSGTFTVEGDSYKEHIKKHVKQSGLGEHAGKVFTFKGWLEEKQEHGQKVIYWHHKGMVAGTEETEVWRKLNK</sequence>
<dbReference type="OrthoDB" id="9801161at2"/>
<evidence type="ECO:0000313" key="3">
    <source>
        <dbReference type="Proteomes" id="UP000061457"/>
    </source>
</evidence>
<dbReference type="PATRIC" id="fig|161398.10.peg.2134"/>
<proteinExistence type="predicted"/>
<organism evidence="2 3">
    <name type="scientific">Pseudoalteromonas phenolica</name>
    <dbReference type="NCBI Taxonomy" id="161398"/>
    <lineage>
        <taxon>Bacteria</taxon>
        <taxon>Pseudomonadati</taxon>
        <taxon>Pseudomonadota</taxon>
        <taxon>Gammaproteobacteria</taxon>
        <taxon>Alteromonadales</taxon>
        <taxon>Pseudoalteromonadaceae</taxon>
        <taxon>Pseudoalteromonas</taxon>
    </lineage>
</organism>
<feature type="chain" id="PRO_5006601046" description="DUF4488 domain-containing protein" evidence="1">
    <location>
        <begin position="21"/>
        <end position="145"/>
    </location>
</feature>
<reference evidence="3" key="1">
    <citation type="submission" date="2015-11" db="EMBL/GenBank/DDBJ databases">
        <authorList>
            <person name="Kim K.M."/>
        </authorList>
    </citation>
    <scope>NUCLEOTIDE SEQUENCE [LARGE SCALE GENOMIC DNA]</scope>
    <source>
        <strain evidence="3">KCTC 12086</strain>
    </source>
</reference>
<dbReference type="KEGG" id="pphe:PP2015_2098"/>
<dbReference type="AlphaFoldDB" id="A0A0S2K3E8"/>
<keyword evidence="1" id="KW-0732">Signal</keyword>
<evidence type="ECO:0000313" key="2">
    <source>
        <dbReference type="EMBL" id="ALO42596.1"/>
    </source>
</evidence>
<evidence type="ECO:0008006" key="4">
    <source>
        <dbReference type="Google" id="ProtNLM"/>
    </source>
</evidence>
<dbReference type="EMBL" id="CP013187">
    <property type="protein sequence ID" value="ALO42596.1"/>
    <property type="molecule type" value="Genomic_DNA"/>
</dbReference>
<dbReference type="RefSeq" id="WP_058030269.1">
    <property type="nucleotide sequence ID" value="NZ_CP013187.1"/>
</dbReference>
<evidence type="ECO:0000256" key="1">
    <source>
        <dbReference type="SAM" id="SignalP"/>
    </source>
</evidence>
<dbReference type="Proteomes" id="UP000061457">
    <property type="component" value="Chromosome I"/>
</dbReference>
<name>A0A0S2K3E8_9GAMM</name>
<keyword evidence="3" id="KW-1185">Reference proteome</keyword>
<protein>
    <recommendedName>
        <fullName evidence="4">DUF4488 domain-containing protein</fullName>
    </recommendedName>
</protein>
<dbReference type="Gene3D" id="2.40.128.490">
    <property type="entry name" value="Uncharacterised protein PF14869, DUF4488"/>
    <property type="match status" value="1"/>
</dbReference>
<gene>
    <name evidence="2" type="ORF">PP2015_2098</name>
</gene>
<feature type="signal peptide" evidence="1">
    <location>
        <begin position="1"/>
        <end position="20"/>
    </location>
</feature>